<gene>
    <name evidence="2" type="ORF">DID88_003789</name>
</gene>
<keyword evidence="3" id="KW-1185">Reference proteome</keyword>
<dbReference type="OrthoDB" id="5422510at2759"/>
<accession>A0A395ITJ4</accession>
<dbReference type="EMBL" id="QKRW01000019">
    <property type="protein sequence ID" value="RAL63366.1"/>
    <property type="molecule type" value="Genomic_DNA"/>
</dbReference>
<proteinExistence type="predicted"/>
<organism evidence="2 3">
    <name type="scientific">Monilinia fructigena</name>
    <dbReference type="NCBI Taxonomy" id="38457"/>
    <lineage>
        <taxon>Eukaryota</taxon>
        <taxon>Fungi</taxon>
        <taxon>Dikarya</taxon>
        <taxon>Ascomycota</taxon>
        <taxon>Pezizomycotina</taxon>
        <taxon>Leotiomycetes</taxon>
        <taxon>Helotiales</taxon>
        <taxon>Sclerotiniaceae</taxon>
        <taxon>Monilinia</taxon>
    </lineage>
</organism>
<dbReference type="PANTHER" id="PTHR42032:SF1">
    <property type="entry name" value="YALI0E30679P"/>
    <property type="match status" value="1"/>
</dbReference>
<feature type="region of interest" description="Disordered" evidence="1">
    <location>
        <begin position="1"/>
        <end position="77"/>
    </location>
</feature>
<reference evidence="2 3" key="1">
    <citation type="submission" date="2018-06" db="EMBL/GenBank/DDBJ databases">
        <title>Genome Sequence of the Brown Rot Fungal Pathogen Monilinia fructigena.</title>
        <authorList>
            <person name="Landi L."/>
            <person name="De Miccolis Angelini R.M."/>
            <person name="Pollastro S."/>
            <person name="Abate D."/>
            <person name="Faretra F."/>
            <person name="Romanazzi G."/>
        </authorList>
    </citation>
    <scope>NUCLEOTIDE SEQUENCE [LARGE SCALE GENOMIC DNA]</scope>
    <source>
        <strain evidence="2 3">Mfrg269</strain>
    </source>
</reference>
<dbReference type="Proteomes" id="UP000249056">
    <property type="component" value="Unassembled WGS sequence"/>
</dbReference>
<feature type="compositionally biased region" description="Low complexity" evidence="1">
    <location>
        <begin position="23"/>
        <end position="41"/>
    </location>
</feature>
<comment type="caution">
    <text evidence="2">The sequence shown here is derived from an EMBL/GenBank/DDBJ whole genome shotgun (WGS) entry which is preliminary data.</text>
</comment>
<protein>
    <submittedName>
        <fullName evidence="2">Uncharacterized protein</fullName>
    </submittedName>
</protein>
<feature type="compositionally biased region" description="Basic and acidic residues" evidence="1">
    <location>
        <begin position="102"/>
        <end position="112"/>
    </location>
</feature>
<evidence type="ECO:0000256" key="1">
    <source>
        <dbReference type="SAM" id="MobiDB-lite"/>
    </source>
</evidence>
<dbReference type="PANTHER" id="PTHR42032">
    <property type="entry name" value="YALI0E30679P"/>
    <property type="match status" value="1"/>
</dbReference>
<dbReference type="AlphaFoldDB" id="A0A395ITJ4"/>
<evidence type="ECO:0000313" key="3">
    <source>
        <dbReference type="Proteomes" id="UP000249056"/>
    </source>
</evidence>
<feature type="region of interest" description="Disordered" evidence="1">
    <location>
        <begin position="93"/>
        <end position="112"/>
    </location>
</feature>
<name>A0A395ITJ4_9HELO</name>
<evidence type="ECO:0000313" key="2">
    <source>
        <dbReference type="EMBL" id="RAL63366.1"/>
    </source>
</evidence>
<sequence length="176" mass="19117">MVEEAADESINKSSSPPPPPPNVSAGASASTSTSPLRRSSTIIPGDEPTATLDRRRSNRWSTDGIPSAESRRRSSNFSEYSLTELNKNLRDSTDNILFPKPSDMKEEHNHDSSHWDSAPLAFALLPAIGGLFFTNGSSVMTDIMLLGFAAISTELVCKSPLGLVSFRTVNPKKRRI</sequence>